<organism evidence="1 2">
    <name type="scientific">Corchorus capsularis</name>
    <name type="common">Jute</name>
    <dbReference type="NCBI Taxonomy" id="210143"/>
    <lineage>
        <taxon>Eukaryota</taxon>
        <taxon>Viridiplantae</taxon>
        <taxon>Streptophyta</taxon>
        <taxon>Embryophyta</taxon>
        <taxon>Tracheophyta</taxon>
        <taxon>Spermatophyta</taxon>
        <taxon>Magnoliopsida</taxon>
        <taxon>eudicotyledons</taxon>
        <taxon>Gunneridae</taxon>
        <taxon>Pentapetalae</taxon>
        <taxon>rosids</taxon>
        <taxon>malvids</taxon>
        <taxon>Malvales</taxon>
        <taxon>Malvaceae</taxon>
        <taxon>Grewioideae</taxon>
        <taxon>Apeibeae</taxon>
        <taxon>Corchorus</taxon>
    </lineage>
</organism>
<dbReference type="AlphaFoldDB" id="A0A1R3KYH4"/>
<sequence>AAAATVDASIPRKFLSFFYELS</sequence>
<evidence type="ECO:0000313" key="1">
    <source>
        <dbReference type="EMBL" id="OMP12141.1"/>
    </source>
</evidence>
<name>A0A1R3KYH4_COCAP</name>
<dbReference type="EMBL" id="AWWV01000374">
    <property type="protein sequence ID" value="OMP12141.1"/>
    <property type="molecule type" value="Genomic_DNA"/>
</dbReference>
<evidence type="ECO:0000313" key="2">
    <source>
        <dbReference type="Proteomes" id="UP000188268"/>
    </source>
</evidence>
<gene>
    <name evidence="1" type="ORF">CCACVL1_00103</name>
</gene>
<comment type="caution">
    <text evidence="1">The sequence shown here is derived from an EMBL/GenBank/DDBJ whole genome shotgun (WGS) entry which is preliminary data.</text>
</comment>
<accession>A0A1R3KYH4</accession>
<reference evidence="1 2" key="1">
    <citation type="submission" date="2013-09" db="EMBL/GenBank/DDBJ databases">
        <title>Corchorus capsularis genome sequencing.</title>
        <authorList>
            <person name="Alam M."/>
            <person name="Haque M.S."/>
            <person name="Islam M.S."/>
            <person name="Emdad E.M."/>
            <person name="Islam M.M."/>
            <person name="Ahmed B."/>
            <person name="Halim A."/>
            <person name="Hossen Q.M.M."/>
            <person name="Hossain M.Z."/>
            <person name="Ahmed R."/>
            <person name="Khan M.M."/>
            <person name="Islam R."/>
            <person name="Rashid M.M."/>
            <person name="Khan S.A."/>
            <person name="Rahman M.S."/>
            <person name="Alam M."/>
        </authorList>
    </citation>
    <scope>NUCLEOTIDE SEQUENCE [LARGE SCALE GENOMIC DNA]</scope>
    <source>
        <strain evidence="2">cv. CVL-1</strain>
        <tissue evidence="1">Whole seedling</tissue>
    </source>
</reference>
<keyword evidence="2" id="KW-1185">Reference proteome</keyword>
<feature type="non-terminal residue" evidence="1">
    <location>
        <position position="1"/>
    </location>
</feature>
<protein>
    <submittedName>
        <fullName evidence="1">Uncharacterized protein</fullName>
    </submittedName>
</protein>
<dbReference type="Gramene" id="OMP12141">
    <property type="protein sequence ID" value="OMP12141"/>
    <property type="gene ID" value="CCACVL1_00103"/>
</dbReference>
<proteinExistence type="predicted"/>
<dbReference type="Proteomes" id="UP000188268">
    <property type="component" value="Unassembled WGS sequence"/>
</dbReference>